<evidence type="ECO:0000259" key="1">
    <source>
        <dbReference type="Pfam" id="PF13480"/>
    </source>
</evidence>
<dbReference type="InterPro" id="IPR016181">
    <property type="entry name" value="Acyl_CoA_acyltransferase"/>
</dbReference>
<dbReference type="Proteomes" id="UP001556692">
    <property type="component" value="Unassembled WGS sequence"/>
</dbReference>
<dbReference type="EC" id="2.3.1.-" evidence="2"/>
<gene>
    <name evidence="2" type="ORF">ABGN05_22915</name>
</gene>
<protein>
    <submittedName>
        <fullName evidence="2">GNAT family N-acetyltransferase</fullName>
        <ecNumber evidence="2">2.3.1.-</ecNumber>
    </submittedName>
</protein>
<organism evidence="2 3">
    <name type="scientific">Aquibium pacificus</name>
    <dbReference type="NCBI Taxonomy" id="3153579"/>
    <lineage>
        <taxon>Bacteria</taxon>
        <taxon>Pseudomonadati</taxon>
        <taxon>Pseudomonadota</taxon>
        <taxon>Alphaproteobacteria</taxon>
        <taxon>Hyphomicrobiales</taxon>
        <taxon>Phyllobacteriaceae</taxon>
        <taxon>Aquibium</taxon>
    </lineage>
</organism>
<dbReference type="RefSeq" id="WP_367956379.1">
    <property type="nucleotide sequence ID" value="NZ_JBDPGJ010000005.1"/>
</dbReference>
<keyword evidence="2" id="KW-0012">Acyltransferase</keyword>
<proteinExistence type="predicted"/>
<feature type="domain" description="BioF2-like acetyltransferase" evidence="1">
    <location>
        <begin position="193"/>
        <end position="343"/>
    </location>
</feature>
<evidence type="ECO:0000313" key="2">
    <source>
        <dbReference type="EMBL" id="MEX0408516.1"/>
    </source>
</evidence>
<name>A0ABV3SPW4_9HYPH</name>
<keyword evidence="3" id="KW-1185">Reference proteome</keyword>
<dbReference type="InterPro" id="IPR038740">
    <property type="entry name" value="BioF2-like_GNAT_dom"/>
</dbReference>
<dbReference type="SUPFAM" id="SSF55729">
    <property type="entry name" value="Acyl-CoA N-acyltransferases (Nat)"/>
    <property type="match status" value="1"/>
</dbReference>
<keyword evidence="2" id="KW-0808">Transferase</keyword>
<accession>A0ABV3SPW4</accession>
<evidence type="ECO:0000313" key="3">
    <source>
        <dbReference type="Proteomes" id="UP001556692"/>
    </source>
</evidence>
<dbReference type="EMBL" id="JBDPGJ010000005">
    <property type="protein sequence ID" value="MEX0408516.1"/>
    <property type="molecule type" value="Genomic_DNA"/>
</dbReference>
<dbReference type="GO" id="GO:0016746">
    <property type="term" value="F:acyltransferase activity"/>
    <property type="evidence" value="ECO:0007669"/>
    <property type="project" value="UniProtKB-KW"/>
</dbReference>
<dbReference type="Pfam" id="PF13480">
    <property type="entry name" value="Acetyltransf_6"/>
    <property type="match status" value="1"/>
</dbReference>
<reference evidence="2 3" key="1">
    <citation type="submission" date="2024-05" db="EMBL/GenBank/DDBJ databases">
        <authorList>
            <person name="Jiang F."/>
        </authorList>
    </citation>
    <scope>NUCLEOTIDE SEQUENCE [LARGE SCALE GENOMIC DNA]</scope>
    <source>
        <strain evidence="2 3">LZ166</strain>
    </source>
</reference>
<dbReference type="Gene3D" id="3.40.630.30">
    <property type="match status" value="1"/>
</dbReference>
<comment type="caution">
    <text evidence="2">The sequence shown here is derived from an EMBL/GenBank/DDBJ whole genome shotgun (WGS) entry which is preliminary data.</text>
</comment>
<sequence length="404" mass="43849">MVDADASTDLHFRSDGLPLEGAGSKAPATSAARCLTGSAALSAYSEFCAKALFAPPQAPRWVEAWARNCNEDVVVVSWEGDAGSIAIPLEIVREGVFRIARFPGGSHANGNFPARRGESGFELDPGFRASMAAALRDVRPDIDLVLLERQVAAFEGVANPLATLASWQSPNPALAVDLAGGFDAVLERASAKRKRKKHRSQIRKFEAAGGFKRIRATDRAETDALLEAFYAMKATRFATNGIQDVFADRTVRDFFRDLFGSACEADAKPDFFLHGLEIGGKLRAVTGCSLTPSSVICEFGSIAEDELASTSPGEFLFFENIREACNDGIAFYDFSVGDETYKRLWCDIETRHFDVAIPLGAKGRLAIGLRQATNSAKRLIKSNEVAWKLVKRLRRATAGKDKGM</sequence>